<feature type="repeat" description="TPR" evidence="1">
    <location>
        <begin position="96"/>
        <end position="129"/>
    </location>
</feature>
<dbReference type="AlphaFoldDB" id="A0A450XLV2"/>
<proteinExistence type="predicted"/>
<dbReference type="SUPFAM" id="SSF48452">
    <property type="entry name" value="TPR-like"/>
    <property type="match status" value="1"/>
</dbReference>
<dbReference type="EMBL" id="CAADGH010000003">
    <property type="protein sequence ID" value="VFK74293.1"/>
    <property type="molecule type" value="Genomic_DNA"/>
</dbReference>
<evidence type="ECO:0000256" key="1">
    <source>
        <dbReference type="PROSITE-ProRule" id="PRU00339"/>
    </source>
</evidence>
<dbReference type="EMBL" id="CAADFO010000062">
    <property type="protein sequence ID" value="VFK30281.1"/>
    <property type="molecule type" value="Genomic_DNA"/>
</dbReference>
<keyword evidence="1" id="KW-0802">TPR repeat</keyword>
<name>A0A450XLV2_9GAMM</name>
<dbReference type="InterPro" id="IPR019734">
    <property type="entry name" value="TPR_rpt"/>
</dbReference>
<gene>
    <name evidence="3" type="ORF">BECKMB1821G_GA0114241_10625</name>
    <name evidence="4" type="ORF">BECKMB1821H_GA0114242_100321</name>
    <name evidence="2" type="ORF">BECKMB1821I_GA0114274_100320</name>
</gene>
<reference evidence="3" key="1">
    <citation type="submission" date="2019-02" db="EMBL/GenBank/DDBJ databases">
        <authorList>
            <person name="Gruber-Vodicka R. H."/>
            <person name="Seah K. B. B."/>
        </authorList>
    </citation>
    <scope>NUCLEOTIDE SEQUENCE</scope>
    <source>
        <strain evidence="3">BECK_BZ197</strain>
        <strain evidence="4">BECK_BZ198</strain>
        <strain evidence="2">BECK_BZ199</strain>
    </source>
</reference>
<dbReference type="PANTHER" id="PTHR10098:SF108">
    <property type="entry name" value="TETRATRICOPEPTIDE REPEAT PROTEIN 28"/>
    <property type="match status" value="1"/>
</dbReference>
<protein>
    <submittedName>
        <fullName evidence="3">Tetratricopeptide repeat-containing protein</fullName>
    </submittedName>
</protein>
<organism evidence="3">
    <name type="scientific">Candidatus Kentrum sp. MB</name>
    <dbReference type="NCBI Taxonomy" id="2138164"/>
    <lineage>
        <taxon>Bacteria</taxon>
        <taxon>Pseudomonadati</taxon>
        <taxon>Pseudomonadota</taxon>
        <taxon>Gammaproteobacteria</taxon>
        <taxon>Candidatus Kentrum</taxon>
    </lineage>
</organism>
<evidence type="ECO:0000313" key="3">
    <source>
        <dbReference type="EMBL" id="VFK30281.1"/>
    </source>
</evidence>
<dbReference type="PANTHER" id="PTHR10098">
    <property type="entry name" value="RAPSYN-RELATED"/>
    <property type="match status" value="1"/>
</dbReference>
<evidence type="ECO:0000313" key="2">
    <source>
        <dbReference type="EMBL" id="VFK27403.1"/>
    </source>
</evidence>
<accession>A0A450XLV2</accession>
<dbReference type="EMBL" id="CAADFQ010000003">
    <property type="protein sequence ID" value="VFK27403.1"/>
    <property type="molecule type" value="Genomic_DNA"/>
</dbReference>
<sequence length="207" mass="23766">MQPPETKPLLDQLRAAHPDLKSVTDQQLMELLQQAMQQHMANIDPTDKATLDRMSARELRVLGERMLSQGKWPEAEPVLLRILERSEQEGDREQQIWAMIYLGRLCSERGDFPEAYELFQQALAQAERLGEKRPQGAIYSEIGDILATQSQYPLAITHYRKSLEIGEALRHEQDLAVFYGNLADVYINAIYNFPRSARTKHISLIYG</sequence>
<dbReference type="SMART" id="SM00028">
    <property type="entry name" value="TPR"/>
    <property type="match status" value="2"/>
</dbReference>
<dbReference type="Gene3D" id="1.25.40.10">
    <property type="entry name" value="Tetratricopeptide repeat domain"/>
    <property type="match status" value="1"/>
</dbReference>
<dbReference type="Pfam" id="PF13424">
    <property type="entry name" value="TPR_12"/>
    <property type="match status" value="1"/>
</dbReference>
<dbReference type="PROSITE" id="PS50005">
    <property type="entry name" value="TPR"/>
    <property type="match status" value="1"/>
</dbReference>
<dbReference type="InterPro" id="IPR011990">
    <property type="entry name" value="TPR-like_helical_dom_sf"/>
</dbReference>
<evidence type="ECO:0000313" key="4">
    <source>
        <dbReference type="EMBL" id="VFK74293.1"/>
    </source>
</evidence>